<dbReference type="AlphaFoldDB" id="A0A158DW46"/>
<comment type="caution">
    <text evidence="1">The sequence shown here is derived from an EMBL/GenBank/DDBJ whole genome shotgun (WGS) entry which is preliminary data.</text>
</comment>
<sequence length="122" mass="13063">MAKALEQFCNDIENIRRSPMAGDIQTIALSAEFLDEVARDVRNLQAQHGVQAENVRTMFSDIEALIKERDALAAQIGELRAARSVDKVVLAAVGGTVKISETGNITIEGGAVEIMGDVKVPA</sequence>
<dbReference type="EMBL" id="FCOE02000050">
    <property type="protein sequence ID" value="SAK98416.1"/>
    <property type="molecule type" value="Genomic_DNA"/>
</dbReference>
<name>A0A158DW46_9BURK</name>
<keyword evidence="2" id="KW-1185">Reference proteome</keyword>
<proteinExistence type="predicted"/>
<dbReference type="STRING" id="1777141.AWB80_07514"/>
<evidence type="ECO:0000313" key="2">
    <source>
        <dbReference type="Proteomes" id="UP000054911"/>
    </source>
</evidence>
<evidence type="ECO:0000313" key="1">
    <source>
        <dbReference type="EMBL" id="SAK98416.1"/>
    </source>
</evidence>
<reference evidence="1" key="1">
    <citation type="submission" date="2016-01" db="EMBL/GenBank/DDBJ databases">
        <authorList>
            <person name="Peeters C."/>
        </authorList>
    </citation>
    <scope>NUCLEOTIDE SEQUENCE [LARGE SCALE GENOMIC DNA]</scope>
    <source>
        <strain evidence="1">LMG 29323</strain>
    </source>
</reference>
<accession>A0A158DW46</accession>
<gene>
    <name evidence="1" type="ORF">AWB80_07514</name>
</gene>
<protein>
    <submittedName>
        <fullName evidence="1">Uncharacterized protein</fullName>
    </submittedName>
</protein>
<dbReference type="RefSeq" id="WP_061179714.1">
    <property type="nucleotide sequence ID" value="NZ_FCOE02000050.1"/>
</dbReference>
<dbReference type="Proteomes" id="UP000054911">
    <property type="component" value="Unassembled WGS sequence"/>
</dbReference>
<organism evidence="1 2">
    <name type="scientific">Caballeronia pedi</name>
    <dbReference type="NCBI Taxonomy" id="1777141"/>
    <lineage>
        <taxon>Bacteria</taxon>
        <taxon>Pseudomonadati</taxon>
        <taxon>Pseudomonadota</taxon>
        <taxon>Betaproteobacteria</taxon>
        <taxon>Burkholderiales</taxon>
        <taxon>Burkholderiaceae</taxon>
        <taxon>Caballeronia</taxon>
    </lineage>
</organism>